<evidence type="ECO:0000256" key="1">
    <source>
        <dbReference type="SAM" id="MobiDB-lite"/>
    </source>
</evidence>
<feature type="compositionally biased region" description="Polar residues" evidence="1">
    <location>
        <begin position="125"/>
        <end position="138"/>
    </location>
</feature>
<accession>A0A077Z5G8</accession>
<name>A0A077Z5G8_TRITR</name>
<gene>
    <name evidence="2" type="ORF">TTRE_0000317301</name>
</gene>
<keyword evidence="3" id="KW-1185">Reference proteome</keyword>
<feature type="region of interest" description="Disordered" evidence="1">
    <location>
        <begin position="101"/>
        <end position="138"/>
    </location>
</feature>
<proteinExistence type="predicted"/>
<organism evidence="2 3">
    <name type="scientific">Trichuris trichiura</name>
    <name type="common">Whipworm</name>
    <name type="synonym">Trichocephalus trichiurus</name>
    <dbReference type="NCBI Taxonomy" id="36087"/>
    <lineage>
        <taxon>Eukaryota</taxon>
        <taxon>Metazoa</taxon>
        <taxon>Ecdysozoa</taxon>
        <taxon>Nematoda</taxon>
        <taxon>Enoplea</taxon>
        <taxon>Dorylaimia</taxon>
        <taxon>Trichinellida</taxon>
        <taxon>Trichuridae</taxon>
        <taxon>Trichuris</taxon>
    </lineage>
</organism>
<dbReference type="OrthoDB" id="10369434at2759"/>
<dbReference type="EMBL" id="HG805923">
    <property type="protein sequence ID" value="CDW54903.1"/>
    <property type="molecule type" value="Genomic_DNA"/>
</dbReference>
<dbReference type="Proteomes" id="UP000030665">
    <property type="component" value="Unassembled WGS sequence"/>
</dbReference>
<reference evidence="2" key="1">
    <citation type="submission" date="2014-01" db="EMBL/GenBank/DDBJ databases">
        <authorList>
            <person name="Aslett M."/>
        </authorList>
    </citation>
    <scope>NUCLEOTIDE SEQUENCE</scope>
</reference>
<sequence length="240" mass="26379">MGDTGFAISSQSKDSNDLLALRSTLLMDEPMKERRENLPKGAQRSQELSRRFSLLPNWRMFRSSKKATTEKLKDSLMSSPRCRMDMSPKKLGHFLVEQFRPRSKSDAQAPTPGNAAELTNAAEVGQTTARDSGSRQHLAQRITYSTASASPPVVPSSGCNGTQPIYIMIDDTQTVQPCAPSLFSDALYTGRRSGFNEAVIPRVTMMPRSMDGSHSAIIFFRTCACRIIMASFCSVQSVGV</sequence>
<feature type="region of interest" description="Disordered" evidence="1">
    <location>
        <begin position="30"/>
        <end position="49"/>
    </location>
</feature>
<dbReference type="AlphaFoldDB" id="A0A077Z5G8"/>
<evidence type="ECO:0000313" key="2">
    <source>
        <dbReference type="EMBL" id="CDW54903.1"/>
    </source>
</evidence>
<reference evidence="2" key="2">
    <citation type="submission" date="2014-03" db="EMBL/GenBank/DDBJ databases">
        <title>The whipworm genome and dual-species transcriptomics of an intimate host-pathogen interaction.</title>
        <authorList>
            <person name="Foth B.J."/>
            <person name="Tsai I.J."/>
            <person name="Reid A.J."/>
            <person name="Bancroft A.J."/>
            <person name="Nichol S."/>
            <person name="Tracey A."/>
            <person name="Holroyd N."/>
            <person name="Cotton J.A."/>
            <person name="Stanley E.J."/>
            <person name="Zarowiecki M."/>
            <person name="Liu J.Z."/>
            <person name="Huckvale T."/>
            <person name="Cooper P.J."/>
            <person name="Grencis R.K."/>
            <person name="Berriman M."/>
        </authorList>
    </citation>
    <scope>NUCLEOTIDE SEQUENCE [LARGE SCALE GENOMIC DNA]</scope>
</reference>
<evidence type="ECO:0000313" key="3">
    <source>
        <dbReference type="Proteomes" id="UP000030665"/>
    </source>
</evidence>
<protein>
    <submittedName>
        <fullName evidence="2">Uncharacterized protein</fullName>
    </submittedName>
</protein>